<comment type="cofactor">
    <cofactor evidence="1">
        <name>Zn(2+)</name>
        <dbReference type="ChEBI" id="CHEBI:29105"/>
    </cofactor>
</comment>
<dbReference type="SUPFAM" id="SSF53187">
    <property type="entry name" value="Zn-dependent exopeptidases"/>
    <property type="match status" value="1"/>
</dbReference>
<evidence type="ECO:0000256" key="6">
    <source>
        <dbReference type="ARBA" id="ARBA00023049"/>
    </source>
</evidence>
<evidence type="ECO:0000256" key="3">
    <source>
        <dbReference type="ARBA" id="ARBA00022670"/>
    </source>
</evidence>
<organism evidence="9">
    <name type="scientific">marine metagenome</name>
    <dbReference type="NCBI Taxonomy" id="408172"/>
    <lineage>
        <taxon>unclassified sequences</taxon>
        <taxon>metagenomes</taxon>
        <taxon>ecological metagenomes</taxon>
    </lineage>
</organism>
<evidence type="ECO:0000256" key="4">
    <source>
        <dbReference type="ARBA" id="ARBA00022801"/>
    </source>
</evidence>
<proteinExistence type="inferred from homology"/>
<dbReference type="PANTHER" id="PTHR11705">
    <property type="entry name" value="PROTEASE FAMILY M14 CARBOXYPEPTIDASE A,B"/>
    <property type="match status" value="1"/>
</dbReference>
<evidence type="ECO:0000256" key="1">
    <source>
        <dbReference type="ARBA" id="ARBA00001947"/>
    </source>
</evidence>
<dbReference type="GO" id="GO:0005615">
    <property type="term" value="C:extracellular space"/>
    <property type="evidence" value="ECO:0007669"/>
    <property type="project" value="TreeGrafter"/>
</dbReference>
<dbReference type="GO" id="GO:0004181">
    <property type="term" value="F:metallocarboxypeptidase activity"/>
    <property type="evidence" value="ECO:0007669"/>
    <property type="project" value="InterPro"/>
</dbReference>
<keyword evidence="6" id="KW-0482">Metalloprotease</keyword>
<dbReference type="Gene3D" id="3.40.630.10">
    <property type="entry name" value="Zn peptidases"/>
    <property type="match status" value="1"/>
</dbReference>
<gene>
    <name evidence="9" type="ORF">METZ01_LOCUS18130</name>
</gene>
<feature type="region of interest" description="Disordered" evidence="7">
    <location>
        <begin position="846"/>
        <end position="878"/>
    </location>
</feature>
<dbReference type="AlphaFoldDB" id="A0A381PE45"/>
<evidence type="ECO:0000259" key="8">
    <source>
        <dbReference type="Pfam" id="PF00246"/>
    </source>
</evidence>
<dbReference type="GO" id="GO:0008270">
    <property type="term" value="F:zinc ion binding"/>
    <property type="evidence" value="ECO:0007669"/>
    <property type="project" value="InterPro"/>
</dbReference>
<name>A0A381PE45_9ZZZZ</name>
<sequence>MNKTQLGLLFYFMAVLSSTAHSQGSLGELAIDQTATETIRASTTNEAYLTRWVDSLPEHPTIPSPRDVLGYTIGTPGELTQVDEIYHYFNALAEASDRVEVFQLGQSFEGRDMLVVAIADAQHLQNINTYSSYLEALSDPRLTDAEQAGAIIEQALPIFWMTAGLHSPELGPPEMVMELAYRLAVETREPFTTIRQNVLTLITPVFEVDGRTRQVEWFKRNIKGHTDYFNMPPRSVPFWGHYTYHDNNRDGISISQPITENYVNGVYKWKPTISLDLHESVPLLYVAGGTGPYNEGISPITIGEWQLLANYEISRLSGLGLEGVWTWGYYTGWYPGYMLWATNNHNSMGRFYETFGNGSSETMERDISNSRFAGADVTSRQWYRAAPPPEKLTWSMRNNTNYMQTGVIASLEMVARNGEMFLSNYYQKGLDALEQGAAEAPYAYLVPQEQRDPDSANYMVGVLHRHAIEMQRTTLAGYYGDIEVKPGDILVKLNQPYGPLAKTLLENQSFPSDVEVPPYDDVSWTFGLIYGVDTKPINDESVLKHTGTPFNRRDEFLTASTLPEEKEVWIISNKGQREFGPARFAMGDVEVFVSEDSFQLESEDYPSGSYLIDMRRLDRVSSEQVESVLAQSRLIVNNVAVMPEVATHDLDLPRVGVYQSWTSTQNAGWVRYSLDQAKIPYTLFSKDRAREGDFLSDFDVILVPHMSGGTSLGTIIGGIDPKWSPLPYTASSESPSHGQILSSEDITGGMGFKGMAAFEEFVREGGTLVTLGSAGVIATDSGILRGINKINAGGMNTPGSIMTAKVTDHSSPLVYGYDEFTYVFRGNAPVFSLPDYDRRYSPLQFGAKDFDDGSGGENSPAKGSGNLDEEEPRPNPPLVLSGGIVRGADAIDGKPAIVSKPLDDGHIVLFNWNPMHRHVNHHDHAFVYNALLNWNDL</sequence>
<keyword evidence="3" id="KW-0645">Protease</keyword>
<accession>A0A381PE45</accession>
<keyword evidence="4" id="KW-0378">Hydrolase</keyword>
<comment type="similarity">
    <text evidence="2">Belongs to the peptidase M14 family.</text>
</comment>
<dbReference type="EMBL" id="UINC01000955">
    <property type="protein sequence ID" value="SUZ65276.1"/>
    <property type="molecule type" value="Genomic_DNA"/>
</dbReference>
<evidence type="ECO:0000256" key="5">
    <source>
        <dbReference type="ARBA" id="ARBA00022833"/>
    </source>
</evidence>
<evidence type="ECO:0000256" key="7">
    <source>
        <dbReference type="SAM" id="MobiDB-lite"/>
    </source>
</evidence>
<reference evidence="9" key="1">
    <citation type="submission" date="2018-05" db="EMBL/GenBank/DDBJ databases">
        <authorList>
            <person name="Lanie J.A."/>
            <person name="Ng W.-L."/>
            <person name="Kazmierczak K.M."/>
            <person name="Andrzejewski T.M."/>
            <person name="Davidsen T.M."/>
            <person name="Wayne K.J."/>
            <person name="Tettelin H."/>
            <person name="Glass J.I."/>
            <person name="Rusch D."/>
            <person name="Podicherti R."/>
            <person name="Tsui H.-C.T."/>
            <person name="Winkler M.E."/>
        </authorList>
    </citation>
    <scope>NUCLEOTIDE SEQUENCE</scope>
</reference>
<feature type="domain" description="Peptidase M14" evidence="8">
    <location>
        <begin position="85"/>
        <end position="215"/>
    </location>
</feature>
<dbReference type="GO" id="GO:0006508">
    <property type="term" value="P:proteolysis"/>
    <property type="evidence" value="ECO:0007669"/>
    <property type="project" value="UniProtKB-KW"/>
</dbReference>
<dbReference type="PANTHER" id="PTHR11705:SF143">
    <property type="entry name" value="SLL0236 PROTEIN"/>
    <property type="match status" value="1"/>
</dbReference>
<evidence type="ECO:0000313" key="9">
    <source>
        <dbReference type="EMBL" id="SUZ65276.1"/>
    </source>
</evidence>
<evidence type="ECO:0000256" key="2">
    <source>
        <dbReference type="ARBA" id="ARBA00005988"/>
    </source>
</evidence>
<protein>
    <recommendedName>
        <fullName evidence="8">Peptidase M14 domain-containing protein</fullName>
    </recommendedName>
</protein>
<dbReference type="InterPro" id="IPR000834">
    <property type="entry name" value="Peptidase_M14"/>
</dbReference>
<dbReference type="Pfam" id="PF00246">
    <property type="entry name" value="Peptidase_M14"/>
    <property type="match status" value="1"/>
</dbReference>
<keyword evidence="5" id="KW-0862">Zinc</keyword>